<dbReference type="FunFam" id="2.60.40.150:FF:000021">
    <property type="entry name" value="dysferlin isoform X2"/>
    <property type="match status" value="1"/>
</dbReference>
<evidence type="ECO:0000256" key="3">
    <source>
        <dbReference type="ARBA" id="ARBA00007561"/>
    </source>
</evidence>
<keyword evidence="9" id="KW-0735">Signal-anchor</keyword>
<dbReference type="InterPro" id="IPR006614">
    <property type="entry name" value="Peroxin/Ferlin"/>
</dbReference>
<evidence type="ECO:0000256" key="5">
    <source>
        <dbReference type="ARBA" id="ARBA00022692"/>
    </source>
</evidence>
<evidence type="ECO:0000256" key="13">
    <source>
        <dbReference type="SAM" id="MobiDB-lite"/>
    </source>
</evidence>
<evidence type="ECO:0000256" key="7">
    <source>
        <dbReference type="ARBA" id="ARBA00022737"/>
    </source>
</evidence>
<keyword evidence="17" id="KW-1185">Reference proteome</keyword>
<evidence type="ECO:0000313" key="17">
    <source>
        <dbReference type="Proteomes" id="UP000472260"/>
    </source>
</evidence>
<dbReference type="Pfam" id="PF00168">
    <property type="entry name" value="C2"/>
    <property type="match status" value="6"/>
</dbReference>
<dbReference type="Ensembl" id="ENSSANT00000054413.1">
    <property type="protein sequence ID" value="ENSSANP00000051201.1"/>
    <property type="gene ID" value="ENSSANG00000022225.1"/>
</dbReference>
<dbReference type="GO" id="GO:0030659">
    <property type="term" value="C:cytoplasmic vesicle membrane"/>
    <property type="evidence" value="ECO:0007669"/>
    <property type="project" value="UniProtKB-SubCell"/>
</dbReference>
<dbReference type="InterPro" id="IPR037724">
    <property type="entry name" value="C2E_Ferlin"/>
</dbReference>
<dbReference type="SUPFAM" id="SSF49562">
    <property type="entry name" value="C2 domain (Calcium/lipid-binding domain, CaLB)"/>
    <property type="match status" value="6"/>
</dbReference>
<dbReference type="Pfam" id="PF08150">
    <property type="entry name" value="FerB"/>
    <property type="match status" value="1"/>
</dbReference>
<dbReference type="PANTHER" id="PTHR12546">
    <property type="entry name" value="FER-1-LIKE"/>
    <property type="match status" value="1"/>
</dbReference>
<dbReference type="SMART" id="SM00693">
    <property type="entry name" value="DysFN"/>
    <property type="match status" value="2"/>
</dbReference>
<dbReference type="Gene3D" id="2.60.40.150">
    <property type="entry name" value="C2 domain"/>
    <property type="match status" value="5"/>
</dbReference>
<gene>
    <name evidence="16" type="primary">myof</name>
</gene>
<dbReference type="InterPro" id="IPR032362">
    <property type="entry name" value="Ferlin_C"/>
</dbReference>
<dbReference type="FunFam" id="2.60.40.150:FF:000009">
    <property type="entry name" value="dysferlin isoform X2"/>
    <property type="match status" value="1"/>
</dbReference>
<keyword evidence="11 14" id="KW-0472">Membrane</keyword>
<keyword evidence="8" id="KW-0106">Calcium</keyword>
<keyword evidence="6" id="KW-0479">Metal-binding</keyword>
<dbReference type="SMART" id="SM00239">
    <property type="entry name" value="C2"/>
    <property type="match status" value="5"/>
</dbReference>
<evidence type="ECO:0000256" key="12">
    <source>
        <dbReference type="ARBA" id="ARBA00023329"/>
    </source>
</evidence>
<keyword evidence="12" id="KW-0968">Cytoplasmic vesicle</keyword>
<dbReference type="InterPro" id="IPR037723">
    <property type="entry name" value="C2D_Ferlin"/>
</dbReference>
<keyword evidence="5 14" id="KW-0812">Transmembrane</keyword>
<feature type="compositionally biased region" description="Basic and acidic residues" evidence="13">
    <location>
        <begin position="1708"/>
        <end position="1720"/>
    </location>
</feature>
<protein>
    <submittedName>
        <fullName evidence="16">Myoferlin-like</fullName>
    </submittedName>
</protein>
<keyword evidence="10 14" id="KW-1133">Transmembrane helix</keyword>
<dbReference type="Pfam" id="PF08151">
    <property type="entry name" value="FerI"/>
    <property type="match status" value="1"/>
</dbReference>
<dbReference type="InterPro" id="IPR037721">
    <property type="entry name" value="Ferlin"/>
</dbReference>
<comment type="subcellular location">
    <subcellularLocation>
        <location evidence="1">Cell membrane</location>
        <topology evidence="1">Single-pass type II membrane protein</topology>
    </subcellularLocation>
    <subcellularLocation>
        <location evidence="2">Cytoplasmic vesicle membrane</location>
        <topology evidence="2">Single-pass type II membrane protein</topology>
    </subcellularLocation>
</comment>
<accession>A0A671P5D7</accession>
<dbReference type="GO" id="GO:0005886">
    <property type="term" value="C:plasma membrane"/>
    <property type="evidence" value="ECO:0007669"/>
    <property type="project" value="UniProtKB-SubCell"/>
</dbReference>
<evidence type="ECO:0000313" key="16">
    <source>
        <dbReference type="Ensembl" id="ENSSANP00000051201.1"/>
    </source>
</evidence>
<evidence type="ECO:0000256" key="9">
    <source>
        <dbReference type="ARBA" id="ARBA00022968"/>
    </source>
</evidence>
<dbReference type="FunFam" id="2.60.40.150:FF:000026">
    <property type="entry name" value="dysferlin isoform X2"/>
    <property type="match status" value="1"/>
</dbReference>
<reference evidence="16" key="2">
    <citation type="submission" date="2025-09" db="UniProtKB">
        <authorList>
            <consortium name="Ensembl"/>
        </authorList>
    </citation>
    <scope>IDENTIFICATION</scope>
</reference>
<dbReference type="InterPro" id="IPR055072">
    <property type="entry name" value="Ferlin_DSRM"/>
</dbReference>
<feature type="domain" description="C2" evidence="15">
    <location>
        <begin position="1022"/>
        <end position="1146"/>
    </location>
</feature>
<dbReference type="Pfam" id="PF22901">
    <property type="entry name" value="dsrm_Ferlin"/>
    <property type="match status" value="1"/>
</dbReference>
<dbReference type="GO" id="GO:0061025">
    <property type="term" value="P:membrane fusion"/>
    <property type="evidence" value="ECO:0007669"/>
    <property type="project" value="TreeGrafter"/>
</dbReference>
<feature type="domain" description="C2" evidence="15">
    <location>
        <begin position="1280"/>
        <end position="1398"/>
    </location>
</feature>
<evidence type="ECO:0000256" key="4">
    <source>
        <dbReference type="ARBA" id="ARBA00022475"/>
    </source>
</evidence>
<evidence type="ECO:0000256" key="10">
    <source>
        <dbReference type="ARBA" id="ARBA00022989"/>
    </source>
</evidence>
<dbReference type="CDD" id="cd04037">
    <property type="entry name" value="C2E_Ferlin"/>
    <property type="match status" value="1"/>
</dbReference>
<feature type="domain" description="C2" evidence="15">
    <location>
        <begin position="1503"/>
        <end position="1651"/>
    </location>
</feature>
<dbReference type="InterPro" id="IPR035892">
    <property type="entry name" value="C2_domain_sf"/>
</dbReference>
<dbReference type="PANTHER" id="PTHR12546:SF55">
    <property type="entry name" value="MYOFERLIN"/>
    <property type="match status" value="1"/>
</dbReference>
<feature type="region of interest" description="Disordered" evidence="13">
    <location>
        <begin position="30"/>
        <end position="56"/>
    </location>
</feature>
<evidence type="ECO:0000259" key="15">
    <source>
        <dbReference type="PROSITE" id="PS50004"/>
    </source>
</evidence>
<dbReference type="SMART" id="SM00694">
    <property type="entry name" value="DysFC"/>
    <property type="match status" value="2"/>
</dbReference>
<reference evidence="16" key="1">
    <citation type="submission" date="2025-08" db="UniProtKB">
        <authorList>
            <consortium name="Ensembl"/>
        </authorList>
    </citation>
    <scope>IDENTIFICATION</scope>
</reference>
<dbReference type="CDD" id="cd04018">
    <property type="entry name" value="C2C_Ferlin"/>
    <property type="match status" value="1"/>
</dbReference>
<dbReference type="InterPro" id="IPR012561">
    <property type="entry name" value="Ferlin_B-domain"/>
</dbReference>
<dbReference type="CDD" id="cd08374">
    <property type="entry name" value="C2F_Ferlin"/>
    <property type="match status" value="1"/>
</dbReference>
<evidence type="ECO:0000256" key="11">
    <source>
        <dbReference type="ARBA" id="ARBA00023136"/>
    </source>
</evidence>
<evidence type="ECO:0000256" key="6">
    <source>
        <dbReference type="ARBA" id="ARBA00022723"/>
    </source>
</evidence>
<dbReference type="SMART" id="SM01202">
    <property type="entry name" value="FerI"/>
    <property type="match status" value="1"/>
</dbReference>
<feature type="domain" description="C2" evidence="15">
    <location>
        <begin position="190"/>
        <end position="331"/>
    </location>
</feature>
<dbReference type="Proteomes" id="UP000472260">
    <property type="component" value="Unassembled WGS sequence"/>
</dbReference>
<evidence type="ECO:0000256" key="1">
    <source>
        <dbReference type="ARBA" id="ARBA00004401"/>
    </source>
</evidence>
<name>A0A671P5D7_9TELE</name>
<evidence type="ECO:0000256" key="2">
    <source>
        <dbReference type="ARBA" id="ARBA00004483"/>
    </source>
</evidence>
<comment type="similarity">
    <text evidence="3">Belongs to the ferlin family.</text>
</comment>
<dbReference type="Pfam" id="PF16165">
    <property type="entry name" value="Ferlin_C"/>
    <property type="match status" value="1"/>
</dbReference>
<dbReference type="InterPro" id="IPR000008">
    <property type="entry name" value="C2_dom"/>
</dbReference>
<dbReference type="GO" id="GO:0007009">
    <property type="term" value="P:plasma membrane organization"/>
    <property type="evidence" value="ECO:0007669"/>
    <property type="project" value="TreeGrafter"/>
</dbReference>
<proteinExistence type="inferred from homology"/>
<evidence type="ECO:0000256" key="14">
    <source>
        <dbReference type="SAM" id="Phobius"/>
    </source>
</evidence>
<organism evidence="16 17">
    <name type="scientific">Sinocyclocheilus anshuiensis</name>
    <dbReference type="NCBI Taxonomy" id="1608454"/>
    <lineage>
        <taxon>Eukaryota</taxon>
        <taxon>Metazoa</taxon>
        <taxon>Chordata</taxon>
        <taxon>Craniata</taxon>
        <taxon>Vertebrata</taxon>
        <taxon>Euteleostomi</taxon>
        <taxon>Actinopterygii</taxon>
        <taxon>Neopterygii</taxon>
        <taxon>Teleostei</taxon>
        <taxon>Ostariophysi</taxon>
        <taxon>Cypriniformes</taxon>
        <taxon>Cyprinidae</taxon>
        <taxon>Cyprininae</taxon>
        <taxon>Sinocyclocheilus</taxon>
    </lineage>
</organism>
<dbReference type="SMART" id="SM01201">
    <property type="entry name" value="FerB"/>
    <property type="match status" value="1"/>
</dbReference>
<dbReference type="GO" id="GO:0046872">
    <property type="term" value="F:metal ion binding"/>
    <property type="evidence" value="ECO:0007669"/>
    <property type="project" value="UniProtKB-KW"/>
</dbReference>
<dbReference type="InterPro" id="IPR037722">
    <property type="entry name" value="C2C_Ferlin"/>
</dbReference>
<feature type="domain" description="C2" evidence="15">
    <location>
        <begin position="858"/>
        <end position="986"/>
    </location>
</feature>
<evidence type="ECO:0000256" key="8">
    <source>
        <dbReference type="ARBA" id="ARBA00022837"/>
    </source>
</evidence>
<dbReference type="CDD" id="cd04017">
    <property type="entry name" value="C2D_Ferlin"/>
    <property type="match status" value="1"/>
</dbReference>
<dbReference type="InterPro" id="IPR012968">
    <property type="entry name" value="FerIin_dom"/>
</dbReference>
<feature type="transmembrane region" description="Helical" evidence="14">
    <location>
        <begin position="1756"/>
        <end position="1778"/>
    </location>
</feature>
<keyword evidence="4" id="KW-1003">Cell membrane</keyword>
<keyword evidence="7" id="KW-0677">Repeat</keyword>
<feature type="region of interest" description="Disordered" evidence="13">
    <location>
        <begin position="1708"/>
        <end position="1729"/>
    </location>
</feature>
<sequence>LKDLAISQVKSLPVKNLALVDENGKSIGVAGGEEGDVTDGGGQGAVTSPGEPGHKIRSRTRKRHILANKPQDFQIRVRVIEGRQLPGNNIKPVVKVHVCGETHRTRIRKGNNPYFDEVYNSNSFRADCLMVELITKNCFFIPAHCIMKKWILLNDPDDSSSGAKGYLKVSMFVLGTGDEPPVERKEQDNDKDDVESNLLLPAGVALRWVTLKLKVFRAEDVPQMDDSITQTLKEAFGGQENKKNLVDPYVEAWFAGKKLCTQIIEKNANPEWNQQLNLKVKFPSMCERIKLTVFDCSALGCFNKPYSNIYPATIMSLETFLLIVCFTGETGNSEIGFLPTFGPCYINLYGSPREFSALSDPYEDLNLGKGEGAAYRGRILVELSTKLDGKADKSVEEIPSDDILVVQKYQRRRKYCLCAVFHSATMIQEPGEPIQFEVSIGNYGNKMDLTCKPLASTTQYSCAVFDGNNYYYLPWADTKPVIAITSFWEDISHRLDSLNTILYISNRLLNIHQDFCHGKPNLTALDIQQKMLRDSALENIMKGAKHLFEEATDVNKCLSVIEGWLDKLKQLAEEPQNSMPDVIIWMLRGEKRVAYTRIPAHQVLYSSYKELILNHCLSQYENQAQVLGKWGTTGLLNRSKFSDVTGKVKLKQEYFLPPVGWEWEGDWRVDPEKTLLTEADAGHTEFVDEVYENETRLPGGEWKLAAEPYTDVNGEKVQGPAEIECPPGWKWEDIWTFDGNRAVDEKGWEYGVTIPPDDKPKSWVAAEKMYHVHRRKRMIRPRKRIPGAKTAEANAEGWEYSSLIGWKFHRKQRSSDTFRRRRWRRKMTPADRVGASAIFKLEGALVSTKAETSVKQFGANTPTVSCTFDQSNTYHLRVYVYQARNLTALDKDSFSDPYVHVSFLHHSQTTETIRSTLNPTWDQTLIFKNVEIYGDPQSLAQNPPIVVMEIFDSDQVGKDEMLGRSTCVPIVKLTSGMDASPKLLWEPVTHKNGPAGEILVAAELILKTKGNDTELPLIPPKRGEKLYMVPQGVRPVVQLTAIEVLAWGLRNMKTYQLAPVTSPSLVVECGGERAQTAVIKNMKKCPNFAGNVLLLKVLLPKEEMYTPPIVLKVIDHRPFGRKPVVGQCTINFLEEFRCDPYATGAEVAMSSKVALMAASPRDLHVNIDDGRQHLLEAQDETIYFVTTLQEKETVDWWSKFYASVGESERCRPYLDKGYDTLEVYDHELESAKEFMGLTDFCSTFKLQCGKNESDDDDPAVVGEFKGSFKVYPLPDDPGVPPPPQQFRELPDSVSQECVVRIYVVQAIDLQPKDNNGKCDPYIKISLGKKSIDDRDNYVPYTLNPVFGRMFELTCFLPQDKDLKIAIYDFDLLSRDEKVGETVIDLENRLLSRFGSYCGLAQTYCISGPNHWRDQLNPSKILEQLSREYSKMSSIYVYVCILEANKEIHEHLGPPSERIALHVLRTQGLVLEHVETRTLYSSFQPTLPQGKLQMWVDIFPKSLGPPGPPFDISPRKAKKYFLRVIVWNTTDVVLDETSITGENMSDIYVKGWMPGMEEDKQKTDVHYRSLDGDGNFSWRFVFGFEYLPAEQLCLVSKKEHFWSLDKSEFRIPPKLIVQIWDNDKFSLDDYLGAIELDLHHVINPSKTPEKCSLSMVPDGTTPPKSDQLKSLFDQKAVRGWWPCYMDKDGKRELGGKVELTLEIVNEKEADERPAGKGRDEPNMNPKLDPPKRPDTSFFWFTNPCKTCRFIVWRRFKWLFIGLVVLILVLLFIGILLYSLPNYISMKIVKPFN</sequence>
<dbReference type="PROSITE" id="PS50004">
    <property type="entry name" value="C2"/>
    <property type="match status" value="5"/>
</dbReference>
<dbReference type="InterPro" id="IPR037725">
    <property type="entry name" value="C2F_Ferlin"/>
</dbReference>